<evidence type="ECO:0000256" key="1">
    <source>
        <dbReference type="ARBA" id="ARBA00004651"/>
    </source>
</evidence>
<evidence type="ECO:0000256" key="8">
    <source>
        <dbReference type="ARBA" id="ARBA00023136"/>
    </source>
</evidence>
<comment type="catalytic activity">
    <reaction evidence="12">
        <text>choline(out) = choline(in)</text>
        <dbReference type="Rhea" id="RHEA:32751"/>
        <dbReference type="ChEBI" id="CHEBI:15354"/>
    </reaction>
</comment>
<dbReference type="GO" id="GO:0031966">
    <property type="term" value="C:mitochondrial membrane"/>
    <property type="evidence" value="ECO:0007669"/>
    <property type="project" value="UniProtKB-ARBA"/>
</dbReference>
<feature type="transmembrane region" description="Helical" evidence="18">
    <location>
        <begin position="271"/>
        <end position="290"/>
    </location>
</feature>
<dbReference type="GO" id="GO:0015232">
    <property type="term" value="F:heme transmembrane transporter activity"/>
    <property type="evidence" value="ECO:0007669"/>
    <property type="project" value="UniProtKB-ARBA"/>
</dbReference>
<evidence type="ECO:0000256" key="3">
    <source>
        <dbReference type="ARBA" id="ARBA00022475"/>
    </source>
</evidence>
<gene>
    <name evidence="20" type="ORF">ALC56_11950</name>
</gene>
<keyword evidence="21" id="KW-1185">Reference proteome</keyword>
<dbReference type="Proteomes" id="UP000078541">
    <property type="component" value="Unassembled WGS sequence"/>
</dbReference>
<name>A0A195EZP2_9HYME</name>
<reference evidence="20 21" key="1">
    <citation type="submission" date="2016-03" db="EMBL/GenBank/DDBJ databases">
        <title>Trachymyrmex septentrionalis WGS genome.</title>
        <authorList>
            <person name="Nygaard S."/>
            <person name="Hu H."/>
            <person name="Boomsma J."/>
            <person name="Zhang G."/>
        </authorList>
    </citation>
    <scope>NUCLEOTIDE SEQUENCE [LARGE SCALE GENOMIC DNA]</scope>
    <source>
        <strain evidence="20">Tsep2-gDNA-1</strain>
        <tissue evidence="20">Whole body</tissue>
    </source>
</reference>
<feature type="transmembrane region" description="Helical" evidence="18">
    <location>
        <begin position="421"/>
        <end position="441"/>
    </location>
</feature>
<keyword evidence="10" id="KW-0325">Glycoprotein</keyword>
<evidence type="ECO:0000256" key="6">
    <source>
        <dbReference type="ARBA" id="ARBA00022989"/>
    </source>
</evidence>
<evidence type="ECO:0000256" key="16">
    <source>
        <dbReference type="ARBA" id="ARBA00068050"/>
    </source>
</evidence>
<accession>A0A195EZP2</accession>
<evidence type="ECO:0000259" key="19">
    <source>
        <dbReference type="PROSITE" id="PS50850"/>
    </source>
</evidence>
<dbReference type="InterPro" id="IPR020846">
    <property type="entry name" value="MFS_dom"/>
</dbReference>
<feature type="transmembrane region" description="Helical" evidence="18">
    <location>
        <begin position="487"/>
        <end position="507"/>
    </location>
</feature>
<sequence length="518" mass="57052">MAEYAVPGIVGCVPTRTSLPTGPGAAITAAHATVDKKRCQATGATFLEKDCNTWHNVKCHGKEINNVLIVNISTCETACSSSVRANIFTCVTMRCEIKVYKKRWLILTLFVVYSASNAMQWIEYSIITNIVAKYYNVSDYVVDMTSMIYMITYIPLIFPASYLLDNFGLRWTVIVGAFGTAIGSWLKVFSVAPDRFWITFCGQTVVAISQTCILSIPARLAAVWFGDNEVSRACGIGVFGNQLGIAIGFLFPPMLVPNKDACEIERGLQCMFYIVAAITSVVLILILIFFKSAPPLPPSSAQVVQREKSESNKDVKKFFNSLARLCSNRGYLLLLISYGINVGIFYAISTLLNRLVTKEYPNSEEDAGRIGLTIVCAGMVGSIVCGILLDKTHKFWLTTVGVYVCSLVGMIIFTFTLDVKIYVVYITAGILGFFMTGYLPVGFELAAELTFPEPEGTSTGLLNAVVQLFGIAFTPLYRYLLNIWEDFWANIALCCILAVGVLLTTFIPNDLRRQKAKA</sequence>
<feature type="transmembrane region" description="Helical" evidence="18">
    <location>
        <begin position="230"/>
        <end position="251"/>
    </location>
</feature>
<dbReference type="SUPFAM" id="SSF103473">
    <property type="entry name" value="MFS general substrate transporter"/>
    <property type="match status" value="1"/>
</dbReference>
<organism evidence="20 21">
    <name type="scientific">Trachymyrmex septentrionalis</name>
    <dbReference type="NCBI Taxonomy" id="34720"/>
    <lineage>
        <taxon>Eukaryota</taxon>
        <taxon>Metazoa</taxon>
        <taxon>Ecdysozoa</taxon>
        <taxon>Arthropoda</taxon>
        <taxon>Hexapoda</taxon>
        <taxon>Insecta</taxon>
        <taxon>Pterygota</taxon>
        <taxon>Neoptera</taxon>
        <taxon>Endopterygota</taxon>
        <taxon>Hymenoptera</taxon>
        <taxon>Apocrita</taxon>
        <taxon>Aculeata</taxon>
        <taxon>Formicoidea</taxon>
        <taxon>Formicidae</taxon>
        <taxon>Myrmicinae</taxon>
        <taxon>Trachymyrmex</taxon>
    </lineage>
</organism>
<dbReference type="EMBL" id="KQ981897">
    <property type="protein sequence ID" value="KYN33693.1"/>
    <property type="molecule type" value="Genomic_DNA"/>
</dbReference>
<evidence type="ECO:0000256" key="15">
    <source>
        <dbReference type="ARBA" id="ARBA00060240"/>
    </source>
</evidence>
<feature type="domain" description="Major facilitator superfamily (MFS) profile" evidence="19">
    <location>
        <begin position="103"/>
        <end position="512"/>
    </location>
</feature>
<feature type="transmembrane region" description="Helical" evidence="18">
    <location>
        <begin position="396"/>
        <end position="415"/>
    </location>
</feature>
<comment type="subcellular location">
    <subcellularLocation>
        <location evidence="1">Cell membrane</location>
        <topology evidence="1">Multi-pass membrane protein</topology>
    </subcellularLocation>
</comment>
<evidence type="ECO:0000256" key="18">
    <source>
        <dbReference type="SAM" id="Phobius"/>
    </source>
</evidence>
<evidence type="ECO:0000256" key="13">
    <source>
        <dbReference type="ARBA" id="ARBA00045087"/>
    </source>
</evidence>
<proteinExistence type="inferred from homology"/>
<dbReference type="InterPro" id="IPR036259">
    <property type="entry name" value="MFS_trans_sf"/>
</dbReference>
<keyword evidence="4" id="KW-0597">Phosphoprotein</keyword>
<feature type="transmembrane region" description="Helical" evidence="18">
    <location>
        <begin position="369"/>
        <end position="389"/>
    </location>
</feature>
<comment type="catalytic activity">
    <reaction evidence="11">
        <text>heme b(in) = heme b(out)</text>
        <dbReference type="Rhea" id="RHEA:75443"/>
        <dbReference type="ChEBI" id="CHEBI:60344"/>
    </reaction>
</comment>
<keyword evidence="9" id="KW-0675">Receptor</keyword>
<dbReference type="Gene3D" id="1.20.1250.20">
    <property type="entry name" value="MFS general substrate transporter like domains"/>
    <property type="match status" value="1"/>
</dbReference>
<evidence type="ECO:0000256" key="12">
    <source>
        <dbReference type="ARBA" id="ARBA00036811"/>
    </source>
</evidence>
<evidence type="ECO:0000256" key="7">
    <source>
        <dbReference type="ARBA" id="ARBA00023057"/>
    </source>
</evidence>
<feature type="transmembrane region" description="Helical" evidence="18">
    <location>
        <begin position="461"/>
        <end position="481"/>
    </location>
</feature>
<protein>
    <recommendedName>
        <fullName evidence="16">Choline/ethanolamine transporter FLVCR1</fullName>
    </recommendedName>
    <alternativeName>
        <fullName evidence="17">Heme transporter FLVCR1</fullName>
    </alternativeName>
</protein>
<feature type="transmembrane region" description="Helical" evidence="18">
    <location>
        <begin position="196"/>
        <end position="218"/>
    </location>
</feature>
<dbReference type="GO" id="GO:0043249">
    <property type="term" value="P:erythrocyte maturation"/>
    <property type="evidence" value="ECO:0007669"/>
    <property type="project" value="UniProtKB-KW"/>
</dbReference>
<dbReference type="GO" id="GO:0006783">
    <property type="term" value="P:heme biosynthetic process"/>
    <property type="evidence" value="ECO:0007669"/>
    <property type="project" value="UniProtKB-ARBA"/>
</dbReference>
<dbReference type="PROSITE" id="PS50850">
    <property type="entry name" value="MFS"/>
    <property type="match status" value="1"/>
</dbReference>
<keyword evidence="8 18" id="KW-0472">Membrane</keyword>
<evidence type="ECO:0000313" key="21">
    <source>
        <dbReference type="Proteomes" id="UP000078541"/>
    </source>
</evidence>
<evidence type="ECO:0000256" key="10">
    <source>
        <dbReference type="ARBA" id="ARBA00023180"/>
    </source>
</evidence>
<feature type="transmembrane region" description="Helical" evidence="18">
    <location>
        <begin position="171"/>
        <end position="190"/>
    </location>
</feature>
<dbReference type="STRING" id="34720.A0A195EZP2"/>
<evidence type="ECO:0000313" key="20">
    <source>
        <dbReference type="EMBL" id="KYN33693.1"/>
    </source>
</evidence>
<evidence type="ECO:0000256" key="14">
    <source>
        <dbReference type="ARBA" id="ARBA00046338"/>
    </source>
</evidence>
<dbReference type="PANTHER" id="PTHR10924:SF4">
    <property type="entry name" value="GH15861P"/>
    <property type="match status" value="1"/>
</dbReference>
<feature type="transmembrane region" description="Helical" evidence="18">
    <location>
        <begin position="147"/>
        <end position="164"/>
    </location>
</feature>
<feature type="transmembrane region" description="Helical" evidence="18">
    <location>
        <begin position="104"/>
        <end position="127"/>
    </location>
</feature>
<keyword evidence="5 18" id="KW-0812">Transmembrane</keyword>
<evidence type="ECO:0000256" key="11">
    <source>
        <dbReference type="ARBA" id="ARBA00035075"/>
    </source>
</evidence>
<dbReference type="GO" id="GO:0097037">
    <property type="term" value="P:heme export"/>
    <property type="evidence" value="ECO:0007669"/>
    <property type="project" value="TreeGrafter"/>
</dbReference>
<evidence type="ECO:0000256" key="17">
    <source>
        <dbReference type="ARBA" id="ARBA00080886"/>
    </source>
</evidence>
<dbReference type="AlphaFoldDB" id="A0A195EZP2"/>
<keyword evidence="6 18" id="KW-1133">Transmembrane helix</keyword>
<comment type="similarity">
    <text evidence="14">Belongs to the major facilitator superfamily. Feline leukemia virus subgroup C receptor (TC 2.A.1.28.1) family.</text>
</comment>
<keyword evidence="2" id="KW-0813">Transport</keyword>
<evidence type="ECO:0000256" key="9">
    <source>
        <dbReference type="ARBA" id="ARBA00023170"/>
    </source>
</evidence>
<evidence type="ECO:0000256" key="4">
    <source>
        <dbReference type="ARBA" id="ARBA00022553"/>
    </source>
</evidence>
<dbReference type="InterPro" id="IPR049680">
    <property type="entry name" value="FLVCR1-2_SLC49-like"/>
</dbReference>
<comment type="catalytic activity">
    <reaction evidence="13">
        <text>ethanolamine(in) = ethanolamine(out)</text>
        <dbReference type="Rhea" id="RHEA:32747"/>
        <dbReference type="ChEBI" id="CHEBI:57603"/>
    </reaction>
</comment>
<dbReference type="FunFam" id="1.20.1250.20:FF:000184">
    <property type="entry name" value="Feline leukemia virus subgroup C receptor-related protein 1"/>
    <property type="match status" value="1"/>
</dbReference>
<evidence type="ECO:0000256" key="2">
    <source>
        <dbReference type="ARBA" id="ARBA00022448"/>
    </source>
</evidence>
<dbReference type="PANTHER" id="PTHR10924">
    <property type="entry name" value="MAJOR FACILITATOR SUPERFAMILY PROTEIN-RELATED"/>
    <property type="match status" value="1"/>
</dbReference>
<comment type="function">
    <text evidence="15">Uniporter that mediates the transport of extracellular choline and ethanolamine into cells, thereby playing a key role in phospholipid biosynthesis. Choline and ethanolamine are the precursors of phosphatidylcholine and phosphatidylethanolamine, respectively, the two most abundant phospholipids. Transport is not coupled with proton transport and is exclusively driven by the choline (or ethanolamine) gradient across the plasma membrane. Also acts as a heme b transporter that mediates heme efflux from the cytoplasm to the extracellular compartment.</text>
</comment>
<keyword evidence="7" id="KW-0265">Erythrocyte maturation</keyword>
<dbReference type="GO" id="GO:0020037">
    <property type="term" value="F:heme binding"/>
    <property type="evidence" value="ECO:0007669"/>
    <property type="project" value="TreeGrafter"/>
</dbReference>
<evidence type="ECO:0000256" key="5">
    <source>
        <dbReference type="ARBA" id="ARBA00022692"/>
    </source>
</evidence>
<keyword evidence="3" id="KW-1003">Cell membrane</keyword>
<feature type="transmembrane region" description="Helical" evidence="18">
    <location>
        <begin position="331"/>
        <end position="349"/>
    </location>
</feature>
<dbReference type="GO" id="GO:0005886">
    <property type="term" value="C:plasma membrane"/>
    <property type="evidence" value="ECO:0007669"/>
    <property type="project" value="UniProtKB-SubCell"/>
</dbReference>
<dbReference type="CDD" id="cd17398">
    <property type="entry name" value="MFS_FLVCR_like"/>
    <property type="match status" value="1"/>
</dbReference>
<dbReference type="Pfam" id="PF07690">
    <property type="entry name" value="MFS_1"/>
    <property type="match status" value="1"/>
</dbReference>
<dbReference type="InterPro" id="IPR011701">
    <property type="entry name" value="MFS"/>
</dbReference>